<dbReference type="InterPro" id="IPR029045">
    <property type="entry name" value="ClpP/crotonase-like_dom_sf"/>
</dbReference>
<gene>
    <name evidence="3" type="ORF">JIV24_19945</name>
</gene>
<reference evidence="3 4" key="1">
    <citation type="submission" date="2021-01" db="EMBL/GenBank/DDBJ databases">
        <title>Carboxyliciviraga sp.nov., isolated from coastal sediments.</title>
        <authorList>
            <person name="Lu D."/>
            <person name="Zhang T."/>
        </authorList>
    </citation>
    <scope>NUCLEOTIDE SEQUENCE [LARGE SCALE GENOMIC DNA]</scope>
    <source>
        <strain evidence="3 4">N1Y132</strain>
    </source>
</reference>
<dbReference type="InterPro" id="IPR005151">
    <property type="entry name" value="Tail-specific_protease"/>
</dbReference>
<evidence type="ECO:0000256" key="1">
    <source>
        <dbReference type="SAM" id="SignalP"/>
    </source>
</evidence>
<keyword evidence="1" id="KW-0732">Signal</keyword>
<dbReference type="PANTHER" id="PTHR11261">
    <property type="entry name" value="INTERPHOTORECEPTOR RETINOID-BINDING PROTEIN"/>
    <property type="match status" value="1"/>
</dbReference>
<dbReference type="CDD" id="cd07563">
    <property type="entry name" value="Peptidase_S41_IRBP"/>
    <property type="match status" value="1"/>
</dbReference>
<evidence type="ECO:0000313" key="3">
    <source>
        <dbReference type="EMBL" id="MBK3519626.1"/>
    </source>
</evidence>
<keyword evidence="4" id="KW-1185">Reference proteome</keyword>
<feature type="signal peptide" evidence="1">
    <location>
        <begin position="1"/>
        <end position="22"/>
    </location>
</feature>
<organism evidence="3 4">
    <name type="scientific">Carboxylicivirga marina</name>
    <dbReference type="NCBI Taxonomy" id="2800988"/>
    <lineage>
        <taxon>Bacteria</taxon>
        <taxon>Pseudomonadati</taxon>
        <taxon>Bacteroidota</taxon>
        <taxon>Bacteroidia</taxon>
        <taxon>Marinilabiliales</taxon>
        <taxon>Marinilabiliaceae</taxon>
        <taxon>Carboxylicivirga</taxon>
    </lineage>
</organism>
<evidence type="ECO:0000313" key="4">
    <source>
        <dbReference type="Proteomes" id="UP000605676"/>
    </source>
</evidence>
<comment type="caution">
    <text evidence="3">The sequence shown here is derived from an EMBL/GenBank/DDBJ whole genome shotgun (WGS) entry which is preliminary data.</text>
</comment>
<feature type="chain" id="PRO_5046502182" evidence="1">
    <location>
        <begin position="23"/>
        <end position="336"/>
    </location>
</feature>
<dbReference type="SUPFAM" id="SSF52096">
    <property type="entry name" value="ClpP/crotonase"/>
    <property type="match status" value="1"/>
</dbReference>
<dbReference type="PANTHER" id="PTHR11261:SF3">
    <property type="entry name" value="RETINOL-BINDING PROTEIN 3"/>
    <property type="match status" value="1"/>
</dbReference>
<dbReference type="Gene3D" id="3.30.750.44">
    <property type="match status" value="1"/>
</dbReference>
<dbReference type="Gene3D" id="3.90.226.10">
    <property type="entry name" value="2-enoyl-CoA Hydratase, Chain A, domain 1"/>
    <property type="match status" value="1"/>
</dbReference>
<dbReference type="Pfam" id="PF03572">
    <property type="entry name" value="Peptidase_S41"/>
    <property type="match status" value="1"/>
</dbReference>
<feature type="domain" description="Tail specific protease" evidence="2">
    <location>
        <begin position="104"/>
        <end position="311"/>
    </location>
</feature>
<proteinExistence type="predicted"/>
<name>A0ABS1HPX0_9BACT</name>
<dbReference type="Pfam" id="PF14684">
    <property type="entry name" value="Tricorn_C1"/>
    <property type="match status" value="1"/>
</dbReference>
<dbReference type="InterPro" id="IPR028204">
    <property type="entry name" value="Tricorn_C1"/>
</dbReference>
<sequence>MRLLIFALIIFLLTANCSQRYSQNNSPIRNFDFFWNEFDKHYAQFQIKGIHWDSIYNAYRPKIDKNTSDTLLFQYLSEIVSFIDDGHVNLYSPLGNASWNRNFDNYYSMKLINPRKYIEFGPRQSHSRLMEYRNLVGENIGILFLKSFKGQAKDYLIIDKIINEFKDKDGIIIDLRRNGGGRSSNSWLVASRFADKKRLCYTYYEKNGKGKNDFTDWREKRVAPDGNSQFTKPVVILTSQYTFSSAEVFVMCMQSFPQVSIVGDITAGGVGNPINRELPNGWRFRLSTKVAATRSKNIIEGKGIQPDCLIINTEEDFESGNDRIIEKAVEIINMAS</sequence>
<dbReference type="RefSeq" id="WP_200466845.1">
    <property type="nucleotide sequence ID" value="NZ_JAENRR010000080.1"/>
</dbReference>
<dbReference type="EMBL" id="JAENRR010000080">
    <property type="protein sequence ID" value="MBK3519626.1"/>
    <property type="molecule type" value="Genomic_DNA"/>
</dbReference>
<evidence type="ECO:0000259" key="2">
    <source>
        <dbReference type="SMART" id="SM00245"/>
    </source>
</evidence>
<protein>
    <submittedName>
        <fullName evidence="3">S41 family peptidase</fullName>
    </submittedName>
</protein>
<dbReference type="SMART" id="SM00245">
    <property type="entry name" value="TSPc"/>
    <property type="match status" value="1"/>
</dbReference>
<accession>A0ABS1HPX0</accession>
<dbReference type="Proteomes" id="UP000605676">
    <property type="component" value="Unassembled WGS sequence"/>
</dbReference>